<feature type="chain" id="PRO_5045181016" evidence="4">
    <location>
        <begin position="25"/>
        <end position="336"/>
    </location>
</feature>
<evidence type="ECO:0000313" key="5">
    <source>
        <dbReference type="EMBL" id="MFC4835035.1"/>
    </source>
</evidence>
<reference evidence="6" key="1">
    <citation type="journal article" date="2019" name="Int. J. Syst. Evol. Microbiol.">
        <title>The Global Catalogue of Microorganisms (GCM) 10K type strain sequencing project: providing services to taxonomists for standard genome sequencing and annotation.</title>
        <authorList>
            <consortium name="The Broad Institute Genomics Platform"/>
            <consortium name="The Broad Institute Genome Sequencing Center for Infectious Disease"/>
            <person name="Wu L."/>
            <person name="Ma J."/>
        </authorList>
    </citation>
    <scope>NUCLEOTIDE SEQUENCE [LARGE SCALE GENOMIC DNA]</scope>
    <source>
        <strain evidence="6">CCUG 50347</strain>
    </source>
</reference>
<evidence type="ECO:0000313" key="6">
    <source>
        <dbReference type="Proteomes" id="UP001595909"/>
    </source>
</evidence>
<keyword evidence="2" id="KW-0410">Iron transport</keyword>
<comment type="similarity">
    <text evidence="1">Belongs to the bacterial solute-binding protein 1 family.</text>
</comment>
<dbReference type="PANTHER" id="PTHR30006:SF15">
    <property type="entry name" value="IRON-UTILIZATION PERIPLASMIC PROTEIN"/>
    <property type="match status" value="1"/>
</dbReference>
<dbReference type="PIRSF" id="PIRSF002825">
    <property type="entry name" value="CfbpA"/>
    <property type="match status" value="1"/>
</dbReference>
<dbReference type="InterPro" id="IPR026045">
    <property type="entry name" value="Ferric-bd"/>
</dbReference>
<dbReference type="RefSeq" id="WP_274187443.1">
    <property type="nucleotide sequence ID" value="NZ_BAABHN010000045.1"/>
</dbReference>
<comment type="caution">
    <text evidence="5">The sequence shown here is derived from an EMBL/GenBank/DDBJ whole genome shotgun (WGS) entry which is preliminary data.</text>
</comment>
<gene>
    <name evidence="5" type="ORF">ACFPEL_21685</name>
</gene>
<organism evidence="5 6">
    <name type="scientific">Actinomycetospora chibensis</name>
    <dbReference type="NCBI Taxonomy" id="663606"/>
    <lineage>
        <taxon>Bacteria</taxon>
        <taxon>Bacillati</taxon>
        <taxon>Actinomycetota</taxon>
        <taxon>Actinomycetes</taxon>
        <taxon>Pseudonocardiales</taxon>
        <taxon>Pseudonocardiaceae</taxon>
        <taxon>Actinomycetospora</taxon>
    </lineage>
</organism>
<evidence type="ECO:0000256" key="3">
    <source>
        <dbReference type="ARBA" id="ARBA00022729"/>
    </source>
</evidence>
<evidence type="ECO:0000256" key="4">
    <source>
        <dbReference type="SAM" id="SignalP"/>
    </source>
</evidence>
<dbReference type="PANTHER" id="PTHR30006">
    <property type="entry name" value="THIAMINE-BINDING PERIPLASMIC PROTEIN-RELATED"/>
    <property type="match status" value="1"/>
</dbReference>
<accession>A0ABV9RN25</accession>
<keyword evidence="3 4" id="KW-0732">Signal</keyword>
<dbReference type="Gene3D" id="3.40.190.10">
    <property type="entry name" value="Periplasmic binding protein-like II"/>
    <property type="match status" value="2"/>
</dbReference>
<feature type="signal peptide" evidence="4">
    <location>
        <begin position="1"/>
        <end position="24"/>
    </location>
</feature>
<keyword evidence="2" id="KW-0408">Iron</keyword>
<evidence type="ECO:0000256" key="1">
    <source>
        <dbReference type="ARBA" id="ARBA00008520"/>
    </source>
</evidence>
<dbReference type="EMBL" id="JBHSIM010000045">
    <property type="protein sequence ID" value="MFC4835035.1"/>
    <property type="molecule type" value="Genomic_DNA"/>
</dbReference>
<dbReference type="Pfam" id="PF13343">
    <property type="entry name" value="SBP_bac_6"/>
    <property type="match status" value="1"/>
</dbReference>
<keyword evidence="6" id="KW-1185">Reference proteome</keyword>
<dbReference type="Proteomes" id="UP001595909">
    <property type="component" value="Unassembled WGS sequence"/>
</dbReference>
<keyword evidence="2" id="KW-0406">Ion transport</keyword>
<dbReference type="PROSITE" id="PS51257">
    <property type="entry name" value="PROKAR_LIPOPROTEIN"/>
    <property type="match status" value="1"/>
</dbReference>
<protein>
    <submittedName>
        <fullName evidence="5">Iron ABC transporter substrate-binding protein</fullName>
    </submittedName>
</protein>
<evidence type="ECO:0000256" key="2">
    <source>
        <dbReference type="ARBA" id="ARBA00022496"/>
    </source>
</evidence>
<sequence length="336" mass="35439">MRVTRAVVGVVAGALLLAGCGSSAPPEPVTVTLYNAQHEDLAQEWVQDFTARTGVRVEMRNGDDSELANQIVAEGAASPADVFITENSPAMSLVSDRGLFAPLEPATLEQVPPEFRSAQGDWAGIAARSTVLVYNRTLLPADQLPRSIMDLAGPEWQGRVGFPPGGADFQAIASAVASTRGEAAAQQWLQGLKTNGRLYQSNTATMRAVNAGEIPAGIIYHYYWSKDRAEAGANSANAELHFFGGQDPGAFLSTSGGGVLRSSDTPAEAQMLVRYLNGPDGQRVLANSTALEYTVNPAVPSNPRLRPIAELGAPPVDINSLDGPRTVAMMQQAGLL</sequence>
<proteinExistence type="inferred from homology"/>
<dbReference type="SUPFAM" id="SSF53850">
    <property type="entry name" value="Periplasmic binding protein-like II"/>
    <property type="match status" value="1"/>
</dbReference>
<dbReference type="CDD" id="cd13543">
    <property type="entry name" value="PBP2_Fbp"/>
    <property type="match status" value="1"/>
</dbReference>
<name>A0ABV9RN25_9PSEU</name>
<keyword evidence="2" id="KW-0813">Transport</keyword>